<proteinExistence type="predicted"/>
<organism evidence="2 3">
    <name type="scientific">Fusarium pseudograminearum (strain CS3096)</name>
    <name type="common">Wheat and barley crown-rot fungus</name>
    <dbReference type="NCBI Taxonomy" id="1028729"/>
    <lineage>
        <taxon>Eukaryota</taxon>
        <taxon>Fungi</taxon>
        <taxon>Dikarya</taxon>
        <taxon>Ascomycota</taxon>
        <taxon>Pezizomycotina</taxon>
        <taxon>Sordariomycetes</taxon>
        <taxon>Hypocreomycetidae</taxon>
        <taxon>Hypocreales</taxon>
        <taxon>Nectriaceae</taxon>
        <taxon>Fusarium</taxon>
    </lineage>
</organism>
<feature type="region of interest" description="Disordered" evidence="1">
    <location>
        <begin position="161"/>
        <end position="181"/>
    </location>
</feature>
<comment type="caution">
    <text evidence="2">The sequence shown here is derived from an EMBL/GenBank/DDBJ whole genome shotgun (WGS) entry which is preliminary data.</text>
</comment>
<dbReference type="Proteomes" id="UP000007978">
    <property type="component" value="Chromosome 3"/>
</dbReference>
<feature type="region of interest" description="Disordered" evidence="1">
    <location>
        <begin position="261"/>
        <end position="294"/>
    </location>
</feature>
<dbReference type="KEGG" id="fpu:FPSE_02913"/>
<gene>
    <name evidence="2" type="ORF">FPSE_02913</name>
</gene>
<dbReference type="RefSeq" id="XP_009254307.1">
    <property type="nucleotide sequence ID" value="XM_009256032.1"/>
</dbReference>
<dbReference type="GeneID" id="20361532"/>
<keyword evidence="3" id="KW-1185">Reference proteome</keyword>
<evidence type="ECO:0000313" key="2">
    <source>
        <dbReference type="EMBL" id="EKJ76915.1"/>
    </source>
</evidence>
<sequence>MVQFTPEYYEFTPEYDVPAWALDYPKAMLSPEILKEYIRLDARMIQRAYDYFQANAKVGNHGLPNSKTIKPRHLKWARILEPKYELEDNPDDDGDFPELWVTKPGSLKKILDEFYWYAEKVVKHPDETFISHTEALQGRDAAKREIALWWSEARRWLLYTEPEPEPTEPKPKPPPAPKRKPFVEYQKFGPMVPYEPTTEELADIERRRKESEACGTPSEQTARSYLFDLIDTDPSARAILEKQAKEDPKAAHHLELLKMKKAAADEEKDSESADKAKDSEPLTDSKEADTATIINNEISTEIDAQKEIVRQMYASSEDSDDVFQIDRETFNMTESRRCHNVSTGCPTGILIEF</sequence>
<dbReference type="AlphaFoldDB" id="K3W226"/>
<dbReference type="EMBL" id="AFNW01000065">
    <property type="protein sequence ID" value="EKJ76915.1"/>
    <property type="molecule type" value="Genomic_DNA"/>
</dbReference>
<protein>
    <submittedName>
        <fullName evidence="2">Uncharacterized protein</fullName>
    </submittedName>
</protein>
<evidence type="ECO:0000313" key="3">
    <source>
        <dbReference type="Proteomes" id="UP000007978"/>
    </source>
</evidence>
<reference evidence="2 3" key="1">
    <citation type="journal article" date="2012" name="PLoS Pathog.">
        <title>Comparative pathogenomics reveals horizontally acquired novel virulence genes in fungi infecting cereal hosts.</title>
        <authorList>
            <person name="Gardiner D.M."/>
            <person name="McDonald M.C."/>
            <person name="Covarelli L."/>
            <person name="Solomon P.S."/>
            <person name="Rusu A.G."/>
            <person name="Marshall M."/>
            <person name="Kazan K."/>
            <person name="Chakraborty S."/>
            <person name="McDonald B.A."/>
            <person name="Manners J.M."/>
        </authorList>
    </citation>
    <scope>NUCLEOTIDE SEQUENCE [LARGE SCALE GENOMIC DNA]</scope>
    <source>
        <strain evidence="2 3">CS3096</strain>
    </source>
</reference>
<dbReference type="HOGENOM" id="CLU_930806_0_0_1"/>
<feature type="compositionally biased region" description="Basic and acidic residues" evidence="1">
    <location>
        <begin position="261"/>
        <end position="289"/>
    </location>
</feature>
<evidence type="ECO:0000256" key="1">
    <source>
        <dbReference type="SAM" id="MobiDB-lite"/>
    </source>
</evidence>
<dbReference type="OrthoDB" id="5099653at2759"/>
<accession>K3W226</accession>
<name>K3W226_FUSPC</name>